<keyword evidence="2" id="KW-1134">Transmembrane beta strand</keyword>
<dbReference type="OrthoDB" id="9770517at2"/>
<dbReference type="Proteomes" id="UP000254601">
    <property type="component" value="Unassembled WGS sequence"/>
</dbReference>
<keyword evidence="2" id="KW-0812">Transmembrane</keyword>
<keyword evidence="3" id="KW-0175">Coiled coil</keyword>
<comment type="similarity">
    <text evidence="1 2">Belongs to the outer membrane factor (OMF) (TC 1.B.17) family.</text>
</comment>
<dbReference type="EMBL" id="UHIC01000001">
    <property type="protein sequence ID" value="SUO97401.1"/>
    <property type="molecule type" value="Genomic_DNA"/>
</dbReference>
<keyword evidence="2" id="KW-0732">Signal</keyword>
<comment type="subcellular location">
    <subcellularLocation>
        <location evidence="2">Cell outer membrane</location>
        <topology evidence="2">Lipid-anchor</topology>
    </subcellularLocation>
</comment>
<dbReference type="SUPFAM" id="SSF56954">
    <property type="entry name" value="Outer membrane efflux proteins (OEP)"/>
    <property type="match status" value="1"/>
</dbReference>
<dbReference type="GO" id="GO:0015562">
    <property type="term" value="F:efflux transmembrane transporter activity"/>
    <property type="evidence" value="ECO:0007669"/>
    <property type="project" value="InterPro"/>
</dbReference>
<dbReference type="PANTHER" id="PTHR30203">
    <property type="entry name" value="OUTER MEMBRANE CATION EFFLUX PROTEIN"/>
    <property type="match status" value="1"/>
</dbReference>
<dbReference type="RefSeq" id="WP_072576501.1">
    <property type="nucleotide sequence ID" value="NZ_LWHB01000078.1"/>
</dbReference>
<organism evidence="4 5">
    <name type="scientific">Suttonella ornithocola</name>
    <dbReference type="NCBI Taxonomy" id="279832"/>
    <lineage>
        <taxon>Bacteria</taxon>
        <taxon>Pseudomonadati</taxon>
        <taxon>Pseudomonadota</taxon>
        <taxon>Gammaproteobacteria</taxon>
        <taxon>Cardiobacteriales</taxon>
        <taxon>Cardiobacteriaceae</taxon>
        <taxon>Suttonella</taxon>
    </lineage>
</organism>
<dbReference type="PANTHER" id="PTHR30203:SF32">
    <property type="entry name" value="CATION EFFLUX SYSTEM PROTEIN CUSC"/>
    <property type="match status" value="1"/>
</dbReference>
<dbReference type="GO" id="GO:0009279">
    <property type="term" value="C:cell outer membrane"/>
    <property type="evidence" value="ECO:0007669"/>
    <property type="project" value="UniProtKB-SubCell"/>
</dbReference>
<dbReference type="PROSITE" id="PS51257">
    <property type="entry name" value="PROKAR_LIPOPROTEIN"/>
    <property type="match status" value="1"/>
</dbReference>
<dbReference type="InterPro" id="IPR003423">
    <property type="entry name" value="OMP_efflux"/>
</dbReference>
<feature type="coiled-coil region" evidence="3">
    <location>
        <begin position="66"/>
        <end position="93"/>
    </location>
</feature>
<name>A0A380N0F4_9GAMM</name>
<keyword evidence="2" id="KW-0449">Lipoprotein</keyword>
<feature type="chain" id="PRO_5016487259" evidence="2">
    <location>
        <begin position="18"/>
        <end position="466"/>
    </location>
</feature>
<gene>
    <name evidence="4" type="primary">ttgC_1</name>
    <name evidence="4" type="ORF">NCTC13337_02414</name>
</gene>
<evidence type="ECO:0000256" key="1">
    <source>
        <dbReference type="ARBA" id="ARBA00007613"/>
    </source>
</evidence>
<accession>A0A380N0F4</accession>
<dbReference type="InterPro" id="IPR010131">
    <property type="entry name" value="MdtP/NodT-like"/>
</dbReference>
<keyword evidence="5" id="KW-1185">Reference proteome</keyword>
<sequence length="466" mass="52230">MRILFICASLVTLSACSNFSIPNAEKNLSQSIDLPKQWIMAPYQTAEKSHQQWWRSFNSQALNQLMTQALTDNQNLQALIENWRQAKLSLDQQTLAQTPTFSGNIGTNYHQNFSDNQHQTSHSAGLSASYQLDLWQKLKASTQTQIWNANASAEDWLSAKLSLEGEIANAYFTLLYANEQLKLNAQQQSYQEKIYQLTIIKHQTGAASQLDINNAKQSLSNIQNSRISLEANAKKAQFILTTLLGQAPTAYLSHETLNQISLVNIPAGLPANLLHQRPDLRAKMYRLQASLGNITIAERDFYPTISLTGGINTSSEQLSQLLRNPIGTIAASISLPFLQQREKQLALKTSQSQYQSALADYRQTLYNALRDVETALISLQESELTAEQLQLQHQAANNIVYLTEERYRAGADSLQTLLEAQNSRRNIENALLDTRYQRLIKRVALYLALGGGTHSSDFSDTLIIPQ</sequence>
<feature type="signal peptide" evidence="2">
    <location>
        <begin position="1"/>
        <end position="17"/>
    </location>
</feature>
<keyword evidence="2" id="KW-0564">Palmitate</keyword>
<reference evidence="4 5" key="1">
    <citation type="submission" date="2018-06" db="EMBL/GenBank/DDBJ databases">
        <authorList>
            <consortium name="Pathogen Informatics"/>
            <person name="Doyle S."/>
        </authorList>
    </citation>
    <scope>NUCLEOTIDE SEQUENCE [LARGE SCALE GENOMIC DNA]</scope>
    <source>
        <strain evidence="4 5">NCTC13337</strain>
    </source>
</reference>
<protein>
    <submittedName>
        <fullName evidence="4">Probable efflux pump outer membrane protein ttgC</fullName>
    </submittedName>
</protein>
<keyword evidence="2" id="KW-0472">Membrane</keyword>
<evidence type="ECO:0000256" key="3">
    <source>
        <dbReference type="SAM" id="Coils"/>
    </source>
</evidence>
<dbReference type="Gene3D" id="1.20.1600.10">
    <property type="entry name" value="Outer membrane efflux proteins (OEP)"/>
    <property type="match status" value="1"/>
</dbReference>
<evidence type="ECO:0000256" key="2">
    <source>
        <dbReference type="RuleBase" id="RU362097"/>
    </source>
</evidence>
<dbReference type="Pfam" id="PF02321">
    <property type="entry name" value="OEP"/>
    <property type="match status" value="2"/>
</dbReference>
<evidence type="ECO:0000313" key="4">
    <source>
        <dbReference type="EMBL" id="SUO97401.1"/>
    </source>
</evidence>
<proteinExistence type="inferred from homology"/>
<dbReference type="Gene3D" id="2.20.200.10">
    <property type="entry name" value="Outer membrane efflux proteins (OEP)"/>
    <property type="match status" value="1"/>
</dbReference>
<dbReference type="NCBIfam" id="TIGR01845">
    <property type="entry name" value="outer_NodT"/>
    <property type="match status" value="1"/>
</dbReference>
<evidence type="ECO:0000313" key="5">
    <source>
        <dbReference type="Proteomes" id="UP000254601"/>
    </source>
</evidence>
<dbReference type="AlphaFoldDB" id="A0A380N0F4"/>